<comment type="caution">
    <text evidence="1">The sequence shown here is derived from an EMBL/GenBank/DDBJ whole genome shotgun (WGS) entry which is preliminary data.</text>
</comment>
<proteinExistence type="predicted"/>
<evidence type="ECO:0000313" key="2">
    <source>
        <dbReference type="Proteomes" id="UP000299102"/>
    </source>
</evidence>
<protein>
    <submittedName>
        <fullName evidence="1">Uncharacterized protein</fullName>
    </submittedName>
</protein>
<evidence type="ECO:0000313" key="1">
    <source>
        <dbReference type="EMBL" id="GBP19978.1"/>
    </source>
</evidence>
<keyword evidence="2" id="KW-1185">Reference proteome</keyword>
<accession>A0A4C1U173</accession>
<reference evidence="1 2" key="1">
    <citation type="journal article" date="2019" name="Commun. Biol.">
        <title>The bagworm genome reveals a unique fibroin gene that provides high tensile strength.</title>
        <authorList>
            <person name="Kono N."/>
            <person name="Nakamura H."/>
            <person name="Ohtoshi R."/>
            <person name="Tomita M."/>
            <person name="Numata K."/>
            <person name="Arakawa K."/>
        </authorList>
    </citation>
    <scope>NUCLEOTIDE SEQUENCE [LARGE SCALE GENOMIC DNA]</scope>
</reference>
<dbReference type="Proteomes" id="UP000299102">
    <property type="component" value="Unassembled WGS sequence"/>
</dbReference>
<sequence>MIQLKSMQRVKVGFENKMMQLSAIEIEVYLHTCFACLDLEEDTPPLRFWDLHRDQHSPDRLIEYSLEPLLGKRRALEILHCAYLLRHGQSLRG</sequence>
<dbReference type="AlphaFoldDB" id="A0A4C1U173"/>
<gene>
    <name evidence="1" type="ORF">EVAR_11368_1</name>
</gene>
<organism evidence="1 2">
    <name type="scientific">Eumeta variegata</name>
    <name type="common">Bagworm moth</name>
    <name type="synonym">Eumeta japonica</name>
    <dbReference type="NCBI Taxonomy" id="151549"/>
    <lineage>
        <taxon>Eukaryota</taxon>
        <taxon>Metazoa</taxon>
        <taxon>Ecdysozoa</taxon>
        <taxon>Arthropoda</taxon>
        <taxon>Hexapoda</taxon>
        <taxon>Insecta</taxon>
        <taxon>Pterygota</taxon>
        <taxon>Neoptera</taxon>
        <taxon>Endopterygota</taxon>
        <taxon>Lepidoptera</taxon>
        <taxon>Glossata</taxon>
        <taxon>Ditrysia</taxon>
        <taxon>Tineoidea</taxon>
        <taxon>Psychidae</taxon>
        <taxon>Oiketicinae</taxon>
        <taxon>Eumeta</taxon>
    </lineage>
</organism>
<name>A0A4C1U173_EUMVA</name>
<dbReference type="EMBL" id="BGZK01000113">
    <property type="protein sequence ID" value="GBP19978.1"/>
    <property type="molecule type" value="Genomic_DNA"/>
</dbReference>